<dbReference type="EMBL" id="CM042028">
    <property type="protein sequence ID" value="KAI3797903.1"/>
    <property type="molecule type" value="Genomic_DNA"/>
</dbReference>
<evidence type="ECO:0000313" key="1">
    <source>
        <dbReference type="EMBL" id="KAI3797903.1"/>
    </source>
</evidence>
<evidence type="ECO:0000313" key="2">
    <source>
        <dbReference type="Proteomes" id="UP001056120"/>
    </source>
</evidence>
<gene>
    <name evidence="1" type="ORF">L1987_33167</name>
</gene>
<comment type="caution">
    <text evidence="1">The sequence shown here is derived from an EMBL/GenBank/DDBJ whole genome shotgun (WGS) entry which is preliminary data.</text>
</comment>
<keyword evidence="2" id="KW-1185">Reference proteome</keyword>
<sequence>MSSTVRHYSASPPLPSWPSPSAAIGFTPRVLAPPLPLSISLTGLRLPPHSVTAEFPSAAFGFTPKVVVTDQDQAMKNAIEEVGHHLSMFFLFSGYVSQGRFYYILNVESYMSKADEVQVVAPAPSKRDRIAEMVGHSVNEKYPVRVPVGNKTKGCGAYKRLKSKQEEAISKAGKKSRQC</sequence>
<proteinExistence type="predicted"/>
<organism evidence="1 2">
    <name type="scientific">Smallanthus sonchifolius</name>
    <dbReference type="NCBI Taxonomy" id="185202"/>
    <lineage>
        <taxon>Eukaryota</taxon>
        <taxon>Viridiplantae</taxon>
        <taxon>Streptophyta</taxon>
        <taxon>Embryophyta</taxon>
        <taxon>Tracheophyta</taxon>
        <taxon>Spermatophyta</taxon>
        <taxon>Magnoliopsida</taxon>
        <taxon>eudicotyledons</taxon>
        <taxon>Gunneridae</taxon>
        <taxon>Pentapetalae</taxon>
        <taxon>asterids</taxon>
        <taxon>campanulids</taxon>
        <taxon>Asterales</taxon>
        <taxon>Asteraceae</taxon>
        <taxon>Asteroideae</taxon>
        <taxon>Heliantheae alliance</taxon>
        <taxon>Millerieae</taxon>
        <taxon>Smallanthus</taxon>
    </lineage>
</organism>
<dbReference type="Proteomes" id="UP001056120">
    <property type="component" value="Linkage Group LG11"/>
</dbReference>
<name>A0ACB9HPL9_9ASTR</name>
<protein>
    <submittedName>
        <fullName evidence="1">Uncharacterized protein</fullName>
    </submittedName>
</protein>
<accession>A0ACB9HPL9</accession>
<reference evidence="1 2" key="2">
    <citation type="journal article" date="2022" name="Mol. Ecol. Resour.">
        <title>The genomes of chicory, endive, great burdock and yacon provide insights into Asteraceae paleo-polyploidization history and plant inulin production.</title>
        <authorList>
            <person name="Fan W."/>
            <person name="Wang S."/>
            <person name="Wang H."/>
            <person name="Wang A."/>
            <person name="Jiang F."/>
            <person name="Liu H."/>
            <person name="Zhao H."/>
            <person name="Xu D."/>
            <person name="Zhang Y."/>
        </authorList>
    </citation>
    <scope>NUCLEOTIDE SEQUENCE [LARGE SCALE GENOMIC DNA]</scope>
    <source>
        <strain evidence="2">cv. Yunnan</strain>
        <tissue evidence="1">Leaves</tissue>
    </source>
</reference>
<reference evidence="2" key="1">
    <citation type="journal article" date="2022" name="Mol. Ecol. Resour.">
        <title>The genomes of chicory, endive, great burdock and yacon provide insights into Asteraceae palaeo-polyploidization history and plant inulin production.</title>
        <authorList>
            <person name="Fan W."/>
            <person name="Wang S."/>
            <person name="Wang H."/>
            <person name="Wang A."/>
            <person name="Jiang F."/>
            <person name="Liu H."/>
            <person name="Zhao H."/>
            <person name="Xu D."/>
            <person name="Zhang Y."/>
        </authorList>
    </citation>
    <scope>NUCLEOTIDE SEQUENCE [LARGE SCALE GENOMIC DNA]</scope>
    <source>
        <strain evidence="2">cv. Yunnan</strain>
    </source>
</reference>